<dbReference type="PANTHER" id="PTHR36840">
    <property type="entry name" value="BLL5714 PROTEIN"/>
    <property type="match status" value="1"/>
</dbReference>
<name>A0A1Y2BVT1_9FUNG</name>
<dbReference type="Proteomes" id="UP000193642">
    <property type="component" value="Unassembled WGS sequence"/>
</dbReference>
<comment type="caution">
    <text evidence="2">The sequence shown here is derived from an EMBL/GenBank/DDBJ whole genome shotgun (WGS) entry which is preliminary data.</text>
</comment>
<evidence type="ECO:0000256" key="1">
    <source>
        <dbReference type="SAM" id="Phobius"/>
    </source>
</evidence>
<feature type="transmembrane region" description="Helical" evidence="1">
    <location>
        <begin position="144"/>
        <end position="166"/>
    </location>
</feature>
<reference evidence="2 3" key="1">
    <citation type="submission" date="2016-07" db="EMBL/GenBank/DDBJ databases">
        <title>Pervasive Adenine N6-methylation of Active Genes in Fungi.</title>
        <authorList>
            <consortium name="DOE Joint Genome Institute"/>
            <person name="Mondo S.J."/>
            <person name="Dannebaum R.O."/>
            <person name="Kuo R.C."/>
            <person name="Labutti K."/>
            <person name="Haridas S."/>
            <person name="Kuo A."/>
            <person name="Salamov A."/>
            <person name="Ahrendt S.R."/>
            <person name="Lipzen A."/>
            <person name="Sullivan W."/>
            <person name="Andreopoulos W.B."/>
            <person name="Clum A."/>
            <person name="Lindquist E."/>
            <person name="Daum C."/>
            <person name="Ramamoorthy G.K."/>
            <person name="Gryganskyi A."/>
            <person name="Culley D."/>
            <person name="Magnuson J.K."/>
            <person name="James T.Y."/>
            <person name="O'Malley M.A."/>
            <person name="Stajich J.E."/>
            <person name="Spatafora J.W."/>
            <person name="Visel A."/>
            <person name="Grigoriev I.V."/>
        </authorList>
    </citation>
    <scope>NUCLEOTIDE SEQUENCE [LARGE SCALE GENOMIC DNA]</scope>
    <source>
        <strain evidence="2 3">JEL800</strain>
    </source>
</reference>
<dbReference type="EMBL" id="MCGO01000042">
    <property type="protein sequence ID" value="ORY38888.1"/>
    <property type="molecule type" value="Genomic_DNA"/>
</dbReference>
<keyword evidence="1" id="KW-1133">Transmembrane helix</keyword>
<dbReference type="AlphaFoldDB" id="A0A1Y2BVT1"/>
<protein>
    <recommendedName>
        <fullName evidence="4">Low temperature requirement A</fullName>
    </recommendedName>
</protein>
<proteinExistence type="predicted"/>
<keyword evidence="3" id="KW-1185">Reference proteome</keyword>
<feature type="transmembrane region" description="Helical" evidence="1">
    <location>
        <begin position="178"/>
        <end position="200"/>
    </location>
</feature>
<dbReference type="Pfam" id="PF06772">
    <property type="entry name" value="LtrA"/>
    <property type="match status" value="1"/>
</dbReference>
<keyword evidence="1" id="KW-0812">Transmembrane</keyword>
<feature type="transmembrane region" description="Helical" evidence="1">
    <location>
        <begin position="206"/>
        <end position="224"/>
    </location>
</feature>
<organism evidence="2 3">
    <name type="scientific">Rhizoclosmatium globosum</name>
    <dbReference type="NCBI Taxonomy" id="329046"/>
    <lineage>
        <taxon>Eukaryota</taxon>
        <taxon>Fungi</taxon>
        <taxon>Fungi incertae sedis</taxon>
        <taxon>Chytridiomycota</taxon>
        <taxon>Chytridiomycota incertae sedis</taxon>
        <taxon>Chytridiomycetes</taxon>
        <taxon>Chytridiales</taxon>
        <taxon>Chytriomycetaceae</taxon>
        <taxon>Rhizoclosmatium</taxon>
    </lineage>
</organism>
<feature type="transmembrane region" description="Helical" evidence="1">
    <location>
        <begin position="118"/>
        <end position="138"/>
    </location>
</feature>
<feature type="non-terminal residue" evidence="2">
    <location>
        <position position="246"/>
    </location>
</feature>
<dbReference type="InterPro" id="IPR010640">
    <property type="entry name" value="Low_temperature_requirement_A"/>
</dbReference>
<gene>
    <name evidence="2" type="ORF">BCR33DRAFT_720538</name>
</gene>
<evidence type="ECO:0000313" key="2">
    <source>
        <dbReference type="EMBL" id="ORY38888.1"/>
    </source>
</evidence>
<evidence type="ECO:0000313" key="3">
    <source>
        <dbReference type="Proteomes" id="UP000193642"/>
    </source>
</evidence>
<sequence length="246" mass="28117">MVHHSSIKSPLLPTTTPSTIDENINNNDKTVYNAITFYQKMVPRDPHEINRTATPLELLFDLTLVVSISITSEQFTHLVLEGFNIDLAIFLFFATFSSNWMAWMDFTWFLTAYDPDDVFFRIGTLGQILGILTIGTGVPSAFMFNFIQVLYGFILLRAFYVSFYLGRAAFEDSVNRIYNLRMIFLTTLVQAGWYITSVYGPPTIEWTASTFVVLMFCEFFFPYISEIATPSPGRHPIHLGERYGAL</sequence>
<evidence type="ECO:0008006" key="4">
    <source>
        <dbReference type="Google" id="ProtNLM"/>
    </source>
</evidence>
<feature type="transmembrane region" description="Helical" evidence="1">
    <location>
        <begin position="87"/>
        <end position="106"/>
    </location>
</feature>
<dbReference type="PANTHER" id="PTHR36840:SF1">
    <property type="entry name" value="BLL5714 PROTEIN"/>
    <property type="match status" value="1"/>
</dbReference>
<dbReference type="OrthoDB" id="191995at2759"/>
<accession>A0A1Y2BVT1</accession>
<keyword evidence="1" id="KW-0472">Membrane</keyword>